<dbReference type="AlphaFoldDB" id="A0A4D6WUF4"/>
<accession>A0A4D6WUF4</accession>
<dbReference type="InterPro" id="IPR016155">
    <property type="entry name" value="Mopterin_synth/thiamin_S_b"/>
</dbReference>
<dbReference type="SUPFAM" id="SSF54285">
    <property type="entry name" value="MoaD/ThiS"/>
    <property type="match status" value="1"/>
</dbReference>
<geneLocation type="plastid" evidence="1"/>
<dbReference type="PANTHER" id="PTHR34472:SF1">
    <property type="entry name" value="SULFUR CARRIER PROTEIN THIS"/>
    <property type="match status" value="1"/>
</dbReference>
<proteinExistence type="predicted"/>
<reference evidence="1" key="2">
    <citation type="submission" date="2019-04" db="EMBL/GenBank/DDBJ databases">
        <authorList>
            <person name="Pasella M."/>
        </authorList>
    </citation>
    <scope>NUCLEOTIDE SEQUENCE</scope>
    <source>
        <strain evidence="1">HV05337</strain>
    </source>
</reference>
<dbReference type="EMBL" id="MK814681">
    <property type="protein sequence ID" value="QCI07464.1"/>
    <property type="molecule type" value="Genomic_DNA"/>
</dbReference>
<dbReference type="PANTHER" id="PTHR34472">
    <property type="entry name" value="SULFUR CARRIER PROTEIN THIS"/>
    <property type="match status" value="1"/>
</dbReference>
<keyword evidence="1" id="KW-0934">Plastid</keyword>
<reference evidence="1" key="1">
    <citation type="journal article" date="2019" name="Mol. Phylogenet. Evol.">
        <title>Morphological evolution and classification of the red algal order Ceramiales inferred using plastid phylogenomics.</title>
        <authorList>
            <person name="Diaz-Tapia P."/>
            <person name="Pasella M.M."/>
            <person name="Verbruggen H."/>
            <person name="Maggs C.A."/>
        </authorList>
    </citation>
    <scope>NUCLEOTIDE SEQUENCE</scope>
    <source>
        <strain evidence="1">HV05337</strain>
    </source>
</reference>
<dbReference type="InterPro" id="IPR010035">
    <property type="entry name" value="Thi_S"/>
</dbReference>
<name>A0A4D6WUF4_9FLOR</name>
<dbReference type="NCBIfam" id="TIGR01683">
    <property type="entry name" value="thiS"/>
    <property type="match status" value="1"/>
</dbReference>
<protein>
    <submittedName>
        <fullName evidence="1">Thiamin biosynthesis protein S</fullName>
    </submittedName>
</protein>
<dbReference type="Gene3D" id="3.10.20.30">
    <property type="match status" value="1"/>
</dbReference>
<evidence type="ECO:0000313" key="1">
    <source>
        <dbReference type="EMBL" id="QCI07464.1"/>
    </source>
</evidence>
<dbReference type="Pfam" id="PF02597">
    <property type="entry name" value="ThiS"/>
    <property type="match status" value="1"/>
</dbReference>
<sequence length="70" mass="8139">MNNYYTIFVNGEALSYFNHLSLYDLLLYLNFDINRIIVEYNQAIISNNKFKSINMVDKDRIEVITIVGGG</sequence>
<dbReference type="InterPro" id="IPR012675">
    <property type="entry name" value="Beta-grasp_dom_sf"/>
</dbReference>
<gene>
    <name evidence="1" type="primary">thiS</name>
</gene>
<organism evidence="1">
    <name type="scientific">Leiomenia cribrosa</name>
    <dbReference type="NCBI Taxonomy" id="217483"/>
    <lineage>
        <taxon>Eukaryota</taxon>
        <taxon>Rhodophyta</taxon>
        <taxon>Florideophyceae</taxon>
        <taxon>Rhodymeniophycidae</taxon>
        <taxon>Gigartinales</taxon>
        <taxon>Kallymeniaceae</taxon>
        <taxon>Leiomenia</taxon>
    </lineage>
</organism>
<dbReference type="InterPro" id="IPR003749">
    <property type="entry name" value="ThiS/MoaD-like"/>
</dbReference>